<accession>A0A7N2LGY1</accession>
<reference evidence="1" key="2">
    <citation type="submission" date="2021-01" db="UniProtKB">
        <authorList>
            <consortium name="EnsemblPlants"/>
        </authorList>
    </citation>
    <scope>IDENTIFICATION</scope>
</reference>
<sequence length="392" mass="43283">MSGFHPSQSFVKTLKGQVQSRDVIQSQHITTKDKDKNMIQEEFVERQNQSRGLLAMNPKLIGAKGGNIQVGKPSTMVVGGGDRREQCIDVDTNLGEQIPAENGKQFPLSFSLNSKSNKNGKRSDIRRSCLIGSGLIVEVDEKGKRRVSWDSTKEGVKNFKWKDYDEVKKAGESLSMSSTSVVTSTQVVHCPAKPWKVCSDIEKDEEIPSVSPMSIELSEKVTPSFFDLLIGLSRASLLGLGDMGGKENVVFHADSLSLSRVSFSATDAMVLSVGFGESEEFSDCAPLKIITPNGLTTSVEQEEDDEILSLEAKLNIFGWVKQKISGFSKLVGLSMSRHETLCIALLQRLESVKEATNVLHREVSGNQKVVKSKNKGRRELRNLVSLVNYDWR</sequence>
<dbReference type="EnsemblPlants" id="QL04p048619:mrna">
    <property type="protein sequence ID" value="QL04p048619:mrna"/>
    <property type="gene ID" value="QL04p048619"/>
</dbReference>
<protein>
    <submittedName>
        <fullName evidence="1">Uncharacterized protein</fullName>
    </submittedName>
</protein>
<evidence type="ECO:0000313" key="2">
    <source>
        <dbReference type="Proteomes" id="UP000594261"/>
    </source>
</evidence>
<dbReference type="Proteomes" id="UP000594261">
    <property type="component" value="Chromosome 4"/>
</dbReference>
<dbReference type="AlphaFoldDB" id="A0A7N2LGY1"/>
<evidence type="ECO:0000313" key="1">
    <source>
        <dbReference type="EnsemblPlants" id="QL04p048619:mrna"/>
    </source>
</evidence>
<keyword evidence="2" id="KW-1185">Reference proteome</keyword>
<name>A0A7N2LGY1_QUELO</name>
<dbReference type="Gramene" id="QL04p048619:mrna">
    <property type="protein sequence ID" value="QL04p048619:mrna"/>
    <property type="gene ID" value="QL04p048619"/>
</dbReference>
<organism evidence="1 2">
    <name type="scientific">Quercus lobata</name>
    <name type="common">Valley oak</name>
    <dbReference type="NCBI Taxonomy" id="97700"/>
    <lineage>
        <taxon>Eukaryota</taxon>
        <taxon>Viridiplantae</taxon>
        <taxon>Streptophyta</taxon>
        <taxon>Embryophyta</taxon>
        <taxon>Tracheophyta</taxon>
        <taxon>Spermatophyta</taxon>
        <taxon>Magnoliopsida</taxon>
        <taxon>eudicotyledons</taxon>
        <taxon>Gunneridae</taxon>
        <taxon>Pentapetalae</taxon>
        <taxon>rosids</taxon>
        <taxon>fabids</taxon>
        <taxon>Fagales</taxon>
        <taxon>Fagaceae</taxon>
        <taxon>Quercus</taxon>
    </lineage>
</organism>
<reference evidence="1 2" key="1">
    <citation type="journal article" date="2016" name="G3 (Bethesda)">
        <title>First Draft Assembly and Annotation of the Genome of a California Endemic Oak Quercus lobata Nee (Fagaceae).</title>
        <authorList>
            <person name="Sork V.L."/>
            <person name="Fitz-Gibbon S.T."/>
            <person name="Puiu D."/>
            <person name="Crepeau M."/>
            <person name="Gugger P.F."/>
            <person name="Sherman R."/>
            <person name="Stevens K."/>
            <person name="Langley C.H."/>
            <person name="Pellegrini M."/>
            <person name="Salzberg S.L."/>
        </authorList>
    </citation>
    <scope>NUCLEOTIDE SEQUENCE [LARGE SCALE GENOMIC DNA]</scope>
    <source>
        <strain evidence="1 2">cv. SW786</strain>
    </source>
</reference>
<proteinExistence type="predicted"/>
<dbReference type="InParanoid" id="A0A7N2LGY1"/>
<dbReference type="EMBL" id="LRBV02000004">
    <property type="status" value="NOT_ANNOTATED_CDS"/>
    <property type="molecule type" value="Genomic_DNA"/>
</dbReference>